<name>Q16F31_AEDAE</name>
<protein>
    <recommendedName>
        <fullName evidence="4">26S proteasome non-ATPase regulatory subunit 13</fullName>
    </recommendedName>
    <alternativeName>
        <fullName evidence="6">26S proteasome regulatory subunit RPN9</fullName>
    </alternativeName>
    <alternativeName>
        <fullName evidence="8">26S proteasome regulatory subunit S11</fullName>
    </alternativeName>
    <alternativeName>
        <fullName evidence="7">26S proteasome regulatory subunit p40.5</fullName>
    </alternativeName>
</protein>
<dbReference type="InterPro" id="IPR035298">
    <property type="entry name" value="PSMD13"/>
</dbReference>
<comment type="function">
    <text evidence="1">Component of the 26S proteasome, a multiprotein complex involved in the ATP-dependent degradation of ubiquitinated proteins. This complex plays a key role in the maintenance of protein homeostasis by removing misfolded or damaged proteins, which could impair cellular functions, and by removing proteins whose functions are no longer required. Therefore, the proteasome participates in numerous cellular processes, including cell cycle progression, apoptosis, or DNA damage repair.</text>
</comment>
<dbReference type="PANTHER" id="PTHR10539">
    <property type="entry name" value="26S PROTEASOME NON-ATPASE REGULATORY SUBUNIT 13"/>
    <property type="match status" value="1"/>
</dbReference>
<dbReference type="GO" id="GO:0005829">
    <property type="term" value="C:cytosol"/>
    <property type="evidence" value="ECO:0007669"/>
    <property type="project" value="TreeGrafter"/>
</dbReference>
<dbReference type="STRING" id="7159.Q16F31"/>
<dbReference type="GO" id="GO:0005198">
    <property type="term" value="F:structural molecule activity"/>
    <property type="evidence" value="ECO:0007669"/>
    <property type="project" value="TreeGrafter"/>
</dbReference>
<dbReference type="InterPro" id="IPR054179">
    <property type="entry name" value="PSD13_N"/>
</dbReference>
<dbReference type="KEGG" id="aag:5565637"/>
<evidence type="ECO:0000256" key="1">
    <source>
        <dbReference type="ARBA" id="ARBA00002362"/>
    </source>
</evidence>
<evidence type="ECO:0000256" key="4">
    <source>
        <dbReference type="ARBA" id="ARBA00015732"/>
    </source>
</evidence>
<dbReference type="Pfam" id="PF01399">
    <property type="entry name" value="PCI"/>
    <property type="match status" value="1"/>
</dbReference>
<keyword evidence="5" id="KW-0647">Proteasome</keyword>
<dbReference type="GO" id="GO:0006511">
    <property type="term" value="P:ubiquitin-dependent protein catabolic process"/>
    <property type="evidence" value="ECO:0007669"/>
    <property type="project" value="TreeGrafter"/>
</dbReference>
<evidence type="ECO:0000256" key="7">
    <source>
        <dbReference type="ARBA" id="ARBA00031303"/>
    </source>
</evidence>
<accession>Q16F31</accession>
<dbReference type="GO" id="GO:0005634">
    <property type="term" value="C:nucleus"/>
    <property type="evidence" value="ECO:0007669"/>
    <property type="project" value="TreeGrafter"/>
</dbReference>
<reference evidence="10" key="3">
    <citation type="submission" date="2012-09" db="EMBL/GenBank/DDBJ databases">
        <authorList>
            <consortium name="VectorBase"/>
        </authorList>
    </citation>
    <scope>NUCLEOTIDE SEQUENCE</scope>
    <source>
        <strain evidence="10">Liverpool</strain>
    </source>
</reference>
<evidence type="ECO:0000256" key="3">
    <source>
        <dbReference type="ARBA" id="ARBA00011441"/>
    </source>
</evidence>
<evidence type="ECO:0000256" key="6">
    <source>
        <dbReference type="ARBA" id="ARBA00029749"/>
    </source>
</evidence>
<dbReference type="OMA" id="ANKRTIT"/>
<dbReference type="InterPro" id="IPR036390">
    <property type="entry name" value="WH_DNA-bd_sf"/>
</dbReference>
<dbReference type="PhylomeDB" id="Q16F31"/>
<dbReference type="VEuPathDB" id="VectorBase:AAEL014915"/>
<dbReference type="PROSITE" id="PS50250">
    <property type="entry name" value="PCI"/>
    <property type="match status" value="1"/>
</dbReference>
<dbReference type="Pfam" id="PF22037">
    <property type="entry name" value="PSD13_N"/>
    <property type="match status" value="1"/>
</dbReference>
<reference evidence="10" key="1">
    <citation type="submission" date="2005-10" db="EMBL/GenBank/DDBJ databases">
        <authorList>
            <person name="Loftus B.J."/>
            <person name="Nene V.M."/>
            <person name="Hannick L.I."/>
            <person name="Bidwell S."/>
            <person name="Haas B."/>
            <person name="Amedeo P."/>
            <person name="Orvis J."/>
            <person name="Wortman J.R."/>
            <person name="White O.R."/>
            <person name="Salzberg S."/>
            <person name="Shumway M."/>
            <person name="Koo H."/>
            <person name="Zhao Y."/>
            <person name="Holmes M."/>
            <person name="Miller J."/>
            <person name="Schatz M."/>
            <person name="Pop M."/>
            <person name="Pai G."/>
            <person name="Utterback T."/>
            <person name="Rogers Y.-H."/>
            <person name="Kravitz S."/>
            <person name="Fraser C.M."/>
        </authorList>
    </citation>
    <scope>NUCLEOTIDE SEQUENCE</scope>
    <source>
        <strain evidence="10">Liverpool</strain>
    </source>
</reference>
<dbReference type="InterPro" id="IPR000717">
    <property type="entry name" value="PCI_dom"/>
</dbReference>
<evidence type="ECO:0000256" key="5">
    <source>
        <dbReference type="ARBA" id="ARBA00022942"/>
    </source>
</evidence>
<reference evidence="10" key="2">
    <citation type="journal article" date="2007" name="Science">
        <title>Genome sequence of Aedes aegypti, a major arbovirus vector.</title>
        <authorList>
            <person name="Nene V."/>
            <person name="Wortman J.R."/>
            <person name="Lawson D."/>
            <person name="Haas B."/>
            <person name="Kodira C."/>
            <person name="Tu Z.J."/>
            <person name="Loftus B."/>
            <person name="Xi Z."/>
            <person name="Megy K."/>
            <person name="Grabherr M."/>
            <person name="Ren Q."/>
            <person name="Zdobnov E.M."/>
            <person name="Lobo N.F."/>
            <person name="Campbell K.S."/>
            <person name="Brown S.E."/>
            <person name="Bonaldo M.F."/>
            <person name="Zhu J."/>
            <person name="Sinkins S.P."/>
            <person name="Hogenkamp D.G."/>
            <person name="Amedeo P."/>
            <person name="Arensburger P."/>
            <person name="Atkinson P.W."/>
            <person name="Bidwell S."/>
            <person name="Biedler J."/>
            <person name="Birney E."/>
            <person name="Bruggner R.V."/>
            <person name="Costas J."/>
            <person name="Coy M.R."/>
            <person name="Crabtree J."/>
            <person name="Crawford M."/>
            <person name="Debruyn B."/>
            <person name="Decaprio D."/>
            <person name="Eiglmeier K."/>
            <person name="Eisenstadt E."/>
            <person name="El-Dorry H."/>
            <person name="Gelbart W.M."/>
            <person name="Gomes S.L."/>
            <person name="Hammond M."/>
            <person name="Hannick L.I."/>
            <person name="Hogan J.R."/>
            <person name="Holmes M.H."/>
            <person name="Jaffe D."/>
            <person name="Johnston J.S."/>
            <person name="Kennedy R.C."/>
            <person name="Koo H."/>
            <person name="Kravitz S."/>
            <person name="Kriventseva E.V."/>
            <person name="Kulp D."/>
            <person name="Labutti K."/>
            <person name="Lee E."/>
            <person name="Li S."/>
            <person name="Lovin D.D."/>
            <person name="Mao C."/>
            <person name="Mauceli E."/>
            <person name="Menck C.F."/>
            <person name="Miller J.R."/>
            <person name="Montgomery P."/>
            <person name="Mori A."/>
            <person name="Nascimento A.L."/>
            <person name="Naveira H.F."/>
            <person name="Nusbaum C."/>
            <person name="O'leary S."/>
            <person name="Orvis J."/>
            <person name="Pertea M."/>
            <person name="Quesneville H."/>
            <person name="Reidenbach K.R."/>
            <person name="Rogers Y.H."/>
            <person name="Roth C.W."/>
            <person name="Schneider J.R."/>
            <person name="Schatz M."/>
            <person name="Shumway M."/>
            <person name="Stanke M."/>
            <person name="Stinson E.O."/>
            <person name="Tubio J.M."/>
            <person name="Vanzee J.P."/>
            <person name="Verjovski-Almeida S."/>
            <person name="Werner D."/>
            <person name="White O."/>
            <person name="Wyder S."/>
            <person name="Zeng Q."/>
            <person name="Zhao Q."/>
            <person name="Zhao Y."/>
            <person name="Hill C.A."/>
            <person name="Raikhel A.S."/>
            <person name="Soares M.B."/>
            <person name="Knudson D.L."/>
            <person name="Lee N.H."/>
            <person name="Galagan J."/>
            <person name="Salzberg S.L."/>
            <person name="Paulsen I.T."/>
            <person name="Dimopoulos G."/>
            <person name="Collins F.H."/>
            <person name="Birren B."/>
            <person name="Fraser-Liggett C.M."/>
            <person name="Severson D.W."/>
        </authorList>
    </citation>
    <scope>NUCLEOTIDE SEQUENCE [LARGE SCALE GENOMIC DNA]</scope>
    <source>
        <strain evidence="10">Liverpool</strain>
    </source>
</reference>
<dbReference type="AlphaFoldDB" id="Q16F31"/>
<dbReference type="PANTHER" id="PTHR10539:SF0">
    <property type="entry name" value="26S PROTEASOME NON-ATPASE REGULATORY SUBUNIT 13"/>
    <property type="match status" value="1"/>
</dbReference>
<gene>
    <name evidence="10" type="ORF">AaeL_AAEL014915</name>
</gene>
<dbReference type="Proteomes" id="UP000682892">
    <property type="component" value="Unassembled WGS sequence"/>
</dbReference>
<organism evidence="10 11">
    <name type="scientific">Aedes aegypti</name>
    <name type="common">Yellowfever mosquito</name>
    <name type="synonym">Culex aegypti</name>
    <dbReference type="NCBI Taxonomy" id="7159"/>
    <lineage>
        <taxon>Eukaryota</taxon>
        <taxon>Metazoa</taxon>
        <taxon>Ecdysozoa</taxon>
        <taxon>Arthropoda</taxon>
        <taxon>Hexapoda</taxon>
        <taxon>Insecta</taxon>
        <taxon>Pterygota</taxon>
        <taxon>Neoptera</taxon>
        <taxon>Endopterygota</taxon>
        <taxon>Diptera</taxon>
        <taxon>Nematocera</taxon>
        <taxon>Culicoidea</taxon>
        <taxon>Culicidae</taxon>
        <taxon>Culicinae</taxon>
        <taxon>Aedini</taxon>
        <taxon>Aedes</taxon>
        <taxon>Stegomyia</taxon>
    </lineage>
</organism>
<dbReference type="OrthoDB" id="1093at2759"/>
<proteinExistence type="inferred from homology"/>
<evidence type="ECO:0000313" key="11">
    <source>
        <dbReference type="Proteomes" id="UP000682892"/>
    </source>
</evidence>
<dbReference type="GO" id="GO:0008541">
    <property type="term" value="C:proteasome regulatory particle, lid subcomplex"/>
    <property type="evidence" value="ECO:0007669"/>
    <property type="project" value="TreeGrafter"/>
</dbReference>
<feature type="domain" description="PCI" evidence="9">
    <location>
        <begin position="173"/>
        <end position="342"/>
    </location>
</feature>
<dbReference type="eggNOG" id="KOG2908">
    <property type="taxonomic scope" value="Eukaryota"/>
</dbReference>
<evidence type="ECO:0000256" key="8">
    <source>
        <dbReference type="ARBA" id="ARBA00032323"/>
    </source>
</evidence>
<dbReference type="SUPFAM" id="SSF46785">
    <property type="entry name" value="Winged helix' DNA-binding domain"/>
    <property type="match status" value="1"/>
</dbReference>
<dbReference type="HOGENOM" id="CLU_042989_0_0_1"/>
<dbReference type="PaxDb" id="7159-AAEL014915-PA"/>
<dbReference type="CTD" id="42802"/>
<dbReference type="EMBL" id="CH478517">
    <property type="protein sequence ID" value="EAT32839.1"/>
    <property type="molecule type" value="Genomic_DNA"/>
</dbReference>
<comment type="similarity">
    <text evidence="2">Belongs to the proteasome subunit S11 family.</text>
</comment>
<comment type="subunit">
    <text evidence="3">Component of the 19S proteasome regulatory particle complex. The 26S proteasome consists of a 20S core particle (CP) and two 19S regulatory subunits (RP). The regulatory particle is made of a lid composed of 9 subunits including PSMD13, a base containing 6 ATPases and few additional components.</text>
</comment>
<dbReference type="SMART" id="SM00088">
    <property type="entry name" value="PINT"/>
    <property type="match status" value="1"/>
</dbReference>
<evidence type="ECO:0000256" key="2">
    <source>
        <dbReference type="ARBA" id="ARBA00006207"/>
    </source>
</evidence>
<evidence type="ECO:0000259" key="9">
    <source>
        <dbReference type="PROSITE" id="PS50250"/>
    </source>
</evidence>
<evidence type="ECO:0000313" key="10">
    <source>
        <dbReference type="EMBL" id="EAT32839.1"/>
    </source>
</evidence>
<sequence length="381" mass="43223">MMGLPNVAGYLAEQKTTTDKELAAEWTQIEELYNEKLWNELTIKLNTFVKNPALQNEDALLTLYHNFICVFETKINPYGLVEILTVVVSHIADKKEAIAFLEKLKEKVKVCDEALWMCKVLQGQIYLEALNELDETKKIILDLKDILEEAGNVTPVHGKYYMLAANYYRLVGQHSDYYRCGLQFLGCSMDSYPKDQWPQQAFFLGLAALLGEGIYNIGELLAHPILESLKGTENEWLVELLQAFNSGDINKFEQMKSKWSTIADLAAQEVKLRQKISLLCLMEMTFKRPANKRTITFEEIAKEAKLPIKEVEILIMKALAQGLVKGAIDEVAGVVNMTWVQPRVLDRKQVAAMASTLDTWMASITSMEQLIESRASEILTN</sequence>